<keyword evidence="1" id="KW-1185">Reference proteome</keyword>
<evidence type="ECO:0000313" key="2">
    <source>
        <dbReference type="WBParaSite" id="nRc.2.0.1.t41985-RA"/>
    </source>
</evidence>
<protein>
    <submittedName>
        <fullName evidence="2">Uncharacterized protein</fullName>
    </submittedName>
</protein>
<dbReference type="WBParaSite" id="nRc.2.0.1.t41985-RA">
    <property type="protein sequence ID" value="nRc.2.0.1.t41985-RA"/>
    <property type="gene ID" value="nRc.2.0.1.g41985"/>
</dbReference>
<reference evidence="2" key="1">
    <citation type="submission" date="2022-11" db="UniProtKB">
        <authorList>
            <consortium name="WormBaseParasite"/>
        </authorList>
    </citation>
    <scope>IDENTIFICATION</scope>
</reference>
<dbReference type="Proteomes" id="UP000887565">
    <property type="component" value="Unplaced"/>
</dbReference>
<proteinExistence type="predicted"/>
<sequence>MLTLGPNIPYCSRMILNPQPYASFVWGQYYKNKLTQGHDYSSNFHNTERMDDLNAQLVPIYQHIVEQIPENVEDNALMGFSLEHPDLRKGPVLILFRPKHALIGIHNAHQHLKHNDKSIMMIICVLLELS</sequence>
<evidence type="ECO:0000313" key="1">
    <source>
        <dbReference type="Proteomes" id="UP000887565"/>
    </source>
</evidence>
<organism evidence="1 2">
    <name type="scientific">Romanomermis culicivorax</name>
    <name type="common">Nematode worm</name>
    <dbReference type="NCBI Taxonomy" id="13658"/>
    <lineage>
        <taxon>Eukaryota</taxon>
        <taxon>Metazoa</taxon>
        <taxon>Ecdysozoa</taxon>
        <taxon>Nematoda</taxon>
        <taxon>Enoplea</taxon>
        <taxon>Dorylaimia</taxon>
        <taxon>Mermithida</taxon>
        <taxon>Mermithoidea</taxon>
        <taxon>Mermithidae</taxon>
        <taxon>Romanomermis</taxon>
    </lineage>
</organism>
<name>A0A915KWT7_ROMCU</name>
<accession>A0A915KWT7</accession>
<dbReference type="AlphaFoldDB" id="A0A915KWT7"/>